<dbReference type="Proteomes" id="UP000694397">
    <property type="component" value="Chromosome 7"/>
</dbReference>
<evidence type="ECO:0000313" key="1">
    <source>
        <dbReference type="Ensembl" id="ENSSFOP00015030457.1"/>
    </source>
</evidence>
<protein>
    <submittedName>
        <fullName evidence="1">Uncharacterized protein</fullName>
    </submittedName>
</protein>
<dbReference type="Ensembl" id="ENSSFOT00015030804.2">
    <property type="protein sequence ID" value="ENSSFOP00015030457.1"/>
    <property type="gene ID" value="ENSSFOG00015019543.2"/>
</dbReference>
<reference evidence="1 2" key="1">
    <citation type="submission" date="2019-04" db="EMBL/GenBank/DDBJ databases">
        <authorList>
            <consortium name="Wellcome Sanger Institute Data Sharing"/>
        </authorList>
    </citation>
    <scope>NUCLEOTIDE SEQUENCE [LARGE SCALE GENOMIC DNA]</scope>
</reference>
<dbReference type="AlphaFoldDB" id="A0A8C9SCQ1"/>
<accession>A0A8C9SCQ1</accession>
<evidence type="ECO:0000313" key="2">
    <source>
        <dbReference type="Proteomes" id="UP000694397"/>
    </source>
</evidence>
<keyword evidence="2" id="KW-1185">Reference proteome</keyword>
<name>A0A8C9SCQ1_SCLFO</name>
<reference evidence="1" key="2">
    <citation type="submission" date="2025-08" db="UniProtKB">
        <authorList>
            <consortium name="Ensembl"/>
        </authorList>
    </citation>
    <scope>IDENTIFICATION</scope>
</reference>
<sequence>MGIWWIVFDKRSVLLAFYFFLVKRLIMLRRCREHRKASRCKNKQSSFITHTDHKKCVYVLVCVRL</sequence>
<proteinExistence type="predicted"/>
<organism evidence="1 2">
    <name type="scientific">Scleropages formosus</name>
    <name type="common">Asian bonytongue</name>
    <name type="synonym">Osteoglossum formosum</name>
    <dbReference type="NCBI Taxonomy" id="113540"/>
    <lineage>
        <taxon>Eukaryota</taxon>
        <taxon>Metazoa</taxon>
        <taxon>Chordata</taxon>
        <taxon>Craniata</taxon>
        <taxon>Vertebrata</taxon>
        <taxon>Euteleostomi</taxon>
        <taxon>Actinopterygii</taxon>
        <taxon>Neopterygii</taxon>
        <taxon>Teleostei</taxon>
        <taxon>Osteoglossocephala</taxon>
        <taxon>Osteoglossomorpha</taxon>
        <taxon>Osteoglossiformes</taxon>
        <taxon>Osteoglossidae</taxon>
        <taxon>Scleropages</taxon>
    </lineage>
</organism>
<reference evidence="1" key="3">
    <citation type="submission" date="2025-09" db="UniProtKB">
        <authorList>
            <consortium name="Ensembl"/>
        </authorList>
    </citation>
    <scope>IDENTIFICATION</scope>
</reference>